<accession>A0ABR4MLH5</accession>
<feature type="region of interest" description="Disordered" evidence="1">
    <location>
        <begin position="211"/>
        <end position="302"/>
    </location>
</feature>
<dbReference type="GeneID" id="98117422"/>
<dbReference type="Proteomes" id="UP001610728">
    <property type="component" value="Unassembled WGS sequence"/>
</dbReference>
<organism evidence="2 3">
    <name type="scientific">Ceratocystis lukuohia</name>
    <dbReference type="NCBI Taxonomy" id="2019550"/>
    <lineage>
        <taxon>Eukaryota</taxon>
        <taxon>Fungi</taxon>
        <taxon>Dikarya</taxon>
        <taxon>Ascomycota</taxon>
        <taxon>Pezizomycotina</taxon>
        <taxon>Sordariomycetes</taxon>
        <taxon>Hypocreomycetidae</taxon>
        <taxon>Microascales</taxon>
        <taxon>Ceratocystidaceae</taxon>
        <taxon>Ceratocystis</taxon>
    </lineage>
</organism>
<evidence type="ECO:0000313" key="3">
    <source>
        <dbReference type="Proteomes" id="UP001610728"/>
    </source>
</evidence>
<dbReference type="RefSeq" id="XP_070860284.1">
    <property type="nucleotide sequence ID" value="XM_071000453.1"/>
</dbReference>
<feature type="region of interest" description="Disordered" evidence="1">
    <location>
        <begin position="173"/>
        <end position="194"/>
    </location>
</feature>
<reference evidence="2 3" key="1">
    <citation type="submission" date="2020-05" db="EMBL/GenBank/DDBJ databases">
        <title>Ceratocystis lukuohia genome.</title>
        <authorList>
            <person name="Harrington T.C."/>
            <person name="Kim K."/>
            <person name="Mayers C.G."/>
        </authorList>
    </citation>
    <scope>NUCLEOTIDE SEQUENCE [LARGE SCALE GENOMIC DNA]</scope>
    <source>
        <strain evidence="2 3">C4212</strain>
    </source>
</reference>
<name>A0ABR4MLH5_9PEZI</name>
<dbReference type="EMBL" id="JABSNW010000003">
    <property type="protein sequence ID" value="KAL2889104.1"/>
    <property type="molecule type" value="Genomic_DNA"/>
</dbReference>
<evidence type="ECO:0000256" key="1">
    <source>
        <dbReference type="SAM" id="MobiDB-lite"/>
    </source>
</evidence>
<sequence length="302" mass="32696">MAHDATHDHLARSESQTAFLKTLDLNDCCDLDCRDMPDACKNGQQIFDLDDDYEIESILAESWYGSILLYALSESESGSQPDNGSVLEACSDEPCQELIQDEDLGHTEDTEDDENASDMENCLQGKLPDLTQGTIPTLSRHSGPASLGLFPENSQPSFMAKSDQALEIETAADCSHQKEKSQAKNSIIGLDQPDPWSSAKLLVQVEISPAKRSVAQPTPESPTEGAAPCLTSVFGPSKHPNVSGSGQPRRQTSYASALISGTVKSPQLSHEDKRPMVPLKKPLAPQSPRKNSSQIRKTSSSE</sequence>
<feature type="compositionally biased region" description="Polar residues" evidence="1">
    <location>
        <begin position="288"/>
        <end position="302"/>
    </location>
</feature>
<proteinExistence type="predicted"/>
<keyword evidence="3" id="KW-1185">Reference proteome</keyword>
<protein>
    <submittedName>
        <fullName evidence="2">Uncharacterized protein</fullName>
    </submittedName>
</protein>
<gene>
    <name evidence="2" type="ORF">HOO65_030605</name>
</gene>
<feature type="compositionally biased region" description="Polar residues" evidence="1">
    <location>
        <begin position="240"/>
        <end position="255"/>
    </location>
</feature>
<evidence type="ECO:0000313" key="2">
    <source>
        <dbReference type="EMBL" id="KAL2889104.1"/>
    </source>
</evidence>
<comment type="caution">
    <text evidence="2">The sequence shown here is derived from an EMBL/GenBank/DDBJ whole genome shotgun (WGS) entry which is preliminary data.</text>
</comment>